<dbReference type="InterPro" id="IPR036457">
    <property type="entry name" value="PPM-type-like_dom_sf"/>
</dbReference>
<dbReference type="CDD" id="cd00143">
    <property type="entry name" value="PP2Cc"/>
    <property type="match status" value="1"/>
</dbReference>
<dbReference type="InParanoid" id="A0A165LT45"/>
<dbReference type="PROSITE" id="PS01032">
    <property type="entry name" value="PPM_1"/>
    <property type="match status" value="1"/>
</dbReference>
<sequence>MLRHKIGGRSAIATALRLPLYNPSARQTGPKFLSALQRPGLHTLALAPIAHHGRTFSTSTGSEARGPSASRSIRVVSADDAEKILRLNEFSRTQNGVASGFHFSVLASNSPCEDQASYDTIGGRQYYAVFDGHAGDTLSRVLSGYLIPHVAKRLESVSGPSDVARAIRSAFVEVDQEIVRLPLDMLEGLKSGTIADGASIEAVRKQARVRWQLAQQGSCALLAIFDEATQTLHVACTGDSRAVMGTWDAKTSQWRTRVLTEDQTSANPREARRLQSEHPPGEAKALVEDGRTVGLGMSRAFGDSMFKWSPDEIRTSSKAFRELVIPYKDCKTPPYVTAEPVVTSIPVNDSHGRKFVVLASDGVYEWLSNQEIVALVGGWLDGLKGTHDRASVLARTSMDEHPADMHLPPPFPGPRSPPHDFLFTDSNVATHVIRNAFAGDNTLTLQFHLSLRPGISRQHRDDMTVMIVMVGDAGDVQGSADKQP</sequence>
<evidence type="ECO:0000256" key="1">
    <source>
        <dbReference type="ARBA" id="ARBA00022723"/>
    </source>
</evidence>
<evidence type="ECO:0000313" key="8">
    <source>
        <dbReference type="Proteomes" id="UP000077266"/>
    </source>
</evidence>
<dbReference type="Gene3D" id="3.60.40.10">
    <property type="entry name" value="PPM-type phosphatase domain"/>
    <property type="match status" value="1"/>
</dbReference>
<dbReference type="EMBL" id="KV425920">
    <property type="protein sequence ID" value="KZV98287.1"/>
    <property type="molecule type" value="Genomic_DNA"/>
</dbReference>
<evidence type="ECO:0000313" key="7">
    <source>
        <dbReference type="EMBL" id="KZV98287.1"/>
    </source>
</evidence>
<keyword evidence="8" id="KW-1185">Reference proteome</keyword>
<name>A0A165LT45_EXIGL</name>
<dbReference type="InterPro" id="IPR001932">
    <property type="entry name" value="PPM-type_phosphatase-like_dom"/>
</dbReference>
<dbReference type="GO" id="GO:0004741">
    <property type="term" value="F:[pyruvate dehydrogenase (acetyl-transferring)]-phosphatase activity"/>
    <property type="evidence" value="ECO:0007669"/>
    <property type="project" value="TreeGrafter"/>
</dbReference>
<gene>
    <name evidence="7" type="ORF">EXIGLDRAFT_641527</name>
</gene>
<dbReference type="OrthoDB" id="420076at2759"/>
<dbReference type="PANTHER" id="PTHR13832:SF792">
    <property type="entry name" value="GM14286P"/>
    <property type="match status" value="1"/>
</dbReference>
<feature type="domain" description="PPM-type phosphatase" evidence="6">
    <location>
        <begin position="100"/>
        <end position="470"/>
    </location>
</feature>
<dbReference type="PANTHER" id="PTHR13832">
    <property type="entry name" value="PROTEIN PHOSPHATASE 2C"/>
    <property type="match status" value="1"/>
</dbReference>
<organism evidence="7 8">
    <name type="scientific">Exidia glandulosa HHB12029</name>
    <dbReference type="NCBI Taxonomy" id="1314781"/>
    <lineage>
        <taxon>Eukaryota</taxon>
        <taxon>Fungi</taxon>
        <taxon>Dikarya</taxon>
        <taxon>Basidiomycota</taxon>
        <taxon>Agaricomycotina</taxon>
        <taxon>Agaricomycetes</taxon>
        <taxon>Auriculariales</taxon>
        <taxon>Exidiaceae</taxon>
        <taxon>Exidia</taxon>
    </lineage>
</organism>
<protein>
    <submittedName>
        <fullName evidence="7">Protein serine/threonine phosphatase 2C</fullName>
    </submittedName>
</protein>
<accession>A0A165LT45</accession>
<reference evidence="7 8" key="1">
    <citation type="journal article" date="2016" name="Mol. Biol. Evol.">
        <title>Comparative Genomics of Early-Diverging Mushroom-Forming Fungi Provides Insights into the Origins of Lignocellulose Decay Capabilities.</title>
        <authorList>
            <person name="Nagy L.G."/>
            <person name="Riley R."/>
            <person name="Tritt A."/>
            <person name="Adam C."/>
            <person name="Daum C."/>
            <person name="Floudas D."/>
            <person name="Sun H."/>
            <person name="Yadav J.S."/>
            <person name="Pangilinan J."/>
            <person name="Larsson K.H."/>
            <person name="Matsuura K."/>
            <person name="Barry K."/>
            <person name="Labutti K."/>
            <person name="Kuo R."/>
            <person name="Ohm R.A."/>
            <person name="Bhattacharya S.S."/>
            <person name="Shirouzu T."/>
            <person name="Yoshinaga Y."/>
            <person name="Martin F.M."/>
            <person name="Grigoriev I.V."/>
            <person name="Hibbett D.S."/>
        </authorList>
    </citation>
    <scope>NUCLEOTIDE SEQUENCE [LARGE SCALE GENOMIC DNA]</scope>
    <source>
        <strain evidence="7 8">HHB12029</strain>
    </source>
</reference>
<evidence type="ECO:0000256" key="4">
    <source>
        <dbReference type="RuleBase" id="RU003465"/>
    </source>
</evidence>
<comment type="similarity">
    <text evidence="4">Belongs to the PP2C family.</text>
</comment>
<keyword evidence="3 4" id="KW-0904">Protein phosphatase</keyword>
<dbReference type="GO" id="GO:0005739">
    <property type="term" value="C:mitochondrion"/>
    <property type="evidence" value="ECO:0007669"/>
    <property type="project" value="TreeGrafter"/>
</dbReference>
<dbReference type="Proteomes" id="UP000077266">
    <property type="component" value="Unassembled WGS sequence"/>
</dbReference>
<feature type="region of interest" description="Disordered" evidence="5">
    <location>
        <begin position="261"/>
        <end position="283"/>
    </location>
</feature>
<dbReference type="STRING" id="1314781.A0A165LT45"/>
<evidence type="ECO:0000256" key="3">
    <source>
        <dbReference type="ARBA" id="ARBA00022912"/>
    </source>
</evidence>
<dbReference type="PROSITE" id="PS51746">
    <property type="entry name" value="PPM_2"/>
    <property type="match status" value="1"/>
</dbReference>
<proteinExistence type="inferred from homology"/>
<dbReference type="AlphaFoldDB" id="A0A165LT45"/>
<dbReference type="InterPro" id="IPR000222">
    <property type="entry name" value="PP2C_BS"/>
</dbReference>
<evidence type="ECO:0000259" key="6">
    <source>
        <dbReference type="PROSITE" id="PS51746"/>
    </source>
</evidence>
<keyword evidence="1" id="KW-0479">Metal-binding</keyword>
<dbReference type="SUPFAM" id="SSF81606">
    <property type="entry name" value="PP2C-like"/>
    <property type="match status" value="1"/>
</dbReference>
<dbReference type="Pfam" id="PF00481">
    <property type="entry name" value="PP2C"/>
    <property type="match status" value="1"/>
</dbReference>
<feature type="compositionally biased region" description="Basic and acidic residues" evidence="5">
    <location>
        <begin position="269"/>
        <end position="283"/>
    </location>
</feature>
<evidence type="ECO:0000256" key="2">
    <source>
        <dbReference type="ARBA" id="ARBA00022801"/>
    </source>
</evidence>
<keyword evidence="2 4" id="KW-0378">Hydrolase</keyword>
<evidence type="ECO:0000256" key="5">
    <source>
        <dbReference type="SAM" id="MobiDB-lite"/>
    </source>
</evidence>
<dbReference type="SMART" id="SM00332">
    <property type="entry name" value="PP2Cc"/>
    <property type="match status" value="1"/>
</dbReference>
<dbReference type="InterPro" id="IPR015655">
    <property type="entry name" value="PP2C"/>
</dbReference>
<dbReference type="GO" id="GO:0046872">
    <property type="term" value="F:metal ion binding"/>
    <property type="evidence" value="ECO:0007669"/>
    <property type="project" value="UniProtKB-KW"/>
</dbReference>